<evidence type="ECO:0000256" key="7">
    <source>
        <dbReference type="ARBA" id="ARBA00023034"/>
    </source>
</evidence>
<dbReference type="InterPro" id="IPR027417">
    <property type="entry name" value="P-loop_NTPase"/>
</dbReference>
<evidence type="ECO:0000313" key="12">
    <source>
        <dbReference type="Proteomes" id="UP000271974"/>
    </source>
</evidence>
<dbReference type="Gene3D" id="3.40.50.300">
    <property type="entry name" value="P-loop containing nucleotide triphosphate hydrolases"/>
    <property type="match status" value="1"/>
</dbReference>
<proteinExistence type="inferred from homology"/>
<evidence type="ECO:0000313" key="11">
    <source>
        <dbReference type="EMBL" id="RUS71350.1"/>
    </source>
</evidence>
<evidence type="ECO:0000256" key="1">
    <source>
        <dbReference type="ARBA" id="ARBA00004323"/>
    </source>
</evidence>
<dbReference type="STRING" id="188477.A0A3S0ZBT2"/>
<keyword evidence="9" id="KW-0325">Glycoprotein</keyword>
<reference evidence="11 12" key="1">
    <citation type="submission" date="2019-01" db="EMBL/GenBank/DDBJ databases">
        <title>A draft genome assembly of the solar-powered sea slug Elysia chlorotica.</title>
        <authorList>
            <person name="Cai H."/>
            <person name="Li Q."/>
            <person name="Fang X."/>
            <person name="Li J."/>
            <person name="Curtis N.E."/>
            <person name="Altenburger A."/>
            <person name="Shibata T."/>
            <person name="Feng M."/>
            <person name="Maeda T."/>
            <person name="Schwartz J.A."/>
            <person name="Shigenobu S."/>
            <person name="Lundholm N."/>
            <person name="Nishiyama T."/>
            <person name="Yang H."/>
            <person name="Hasebe M."/>
            <person name="Li S."/>
            <person name="Pierce S.K."/>
            <person name="Wang J."/>
        </authorList>
    </citation>
    <scope>NUCLEOTIDE SEQUENCE [LARGE SCALE GENOMIC DNA]</scope>
    <source>
        <strain evidence="11">EC2010</strain>
        <tissue evidence="11">Whole organism of an adult</tissue>
    </source>
</reference>
<dbReference type="AlphaFoldDB" id="A0A3S0ZBT2"/>
<dbReference type="SUPFAM" id="SSF52540">
    <property type="entry name" value="P-loop containing nucleoside triphosphate hydrolases"/>
    <property type="match status" value="1"/>
</dbReference>
<dbReference type="OrthoDB" id="514299at2759"/>
<sequence length="437" mass="50811">MLSMHRPRSILALIATPLLLYVGLQWYMLNNLLLSSSPAHPSRLKPLSAPPAHQESAGDQIHRHEKTCPERRNLVFLKGMKCATNTLIGMLTLFAFKRNLSVALPMDKLIYHNWPYPMTKRDVRPTHRREYNMIFHHAIYTPSVMQALMPPNTVYISIIRQPFSHLQSVFRYFNVAEIAGLSGLEPDNLVEYFSDVERHEEAYKSPRAQRRWCIPDGFSVTRNLQSHCHGMPLGFPAGTQDISGNTVAVDEYIRELSRSFKLVMIVEHLYESVILLRRLMCWEFKDIVFVSNNIAHAPKGGRVKQNDPHIMEFHKRWSHVDYRLYDYFNKTLWKHISTHGSGFYREVKAFKAVQRRVERYCLDVYSRVNENEPLPTHTEASSEWSRKFSISAEDCRILGPNPYKILHKMQNTSNTLDKDLLHEAAKIADVRQHKSLC</sequence>
<evidence type="ECO:0008006" key="13">
    <source>
        <dbReference type="Google" id="ProtNLM"/>
    </source>
</evidence>
<dbReference type="PANTHER" id="PTHR14647">
    <property type="entry name" value="GALACTOSE-3-O-SULFOTRANSFERASE"/>
    <property type="match status" value="1"/>
</dbReference>
<comment type="caution">
    <text evidence="11">The sequence shown here is derived from an EMBL/GenBank/DDBJ whole genome shotgun (WGS) entry which is preliminary data.</text>
</comment>
<gene>
    <name evidence="11" type="ORF">EGW08_020893</name>
</gene>
<keyword evidence="12" id="KW-1185">Reference proteome</keyword>
<evidence type="ECO:0000256" key="6">
    <source>
        <dbReference type="ARBA" id="ARBA00022989"/>
    </source>
</evidence>
<dbReference type="GO" id="GO:0000139">
    <property type="term" value="C:Golgi membrane"/>
    <property type="evidence" value="ECO:0007669"/>
    <property type="project" value="UniProtKB-SubCell"/>
</dbReference>
<name>A0A3S0ZBT2_ELYCH</name>
<dbReference type="Pfam" id="PF06990">
    <property type="entry name" value="Gal-3-0_sulfotr"/>
    <property type="match status" value="1"/>
</dbReference>
<comment type="similarity">
    <text evidence="2">Belongs to the galactose-3-O-sulfotransferase family.</text>
</comment>
<evidence type="ECO:0000256" key="8">
    <source>
        <dbReference type="ARBA" id="ARBA00023136"/>
    </source>
</evidence>
<dbReference type="InterPro" id="IPR009729">
    <property type="entry name" value="Gal-3-0_sulfotransfrase"/>
</dbReference>
<protein>
    <recommendedName>
        <fullName evidence="13">Sulfotransferase domain-containing protein</fullName>
    </recommendedName>
</protein>
<evidence type="ECO:0000256" key="9">
    <source>
        <dbReference type="ARBA" id="ARBA00023180"/>
    </source>
</evidence>
<evidence type="ECO:0000256" key="10">
    <source>
        <dbReference type="SAM" id="MobiDB-lite"/>
    </source>
</evidence>
<dbReference type="EMBL" id="RQTK01001229">
    <property type="protein sequence ID" value="RUS71350.1"/>
    <property type="molecule type" value="Genomic_DNA"/>
</dbReference>
<keyword evidence="6" id="KW-1133">Transmembrane helix</keyword>
<keyword evidence="7" id="KW-0333">Golgi apparatus</keyword>
<evidence type="ECO:0000256" key="3">
    <source>
        <dbReference type="ARBA" id="ARBA00022679"/>
    </source>
</evidence>
<keyword evidence="5" id="KW-0735">Signal-anchor</keyword>
<organism evidence="11 12">
    <name type="scientific">Elysia chlorotica</name>
    <name type="common">Eastern emerald elysia</name>
    <name type="synonym">Sea slug</name>
    <dbReference type="NCBI Taxonomy" id="188477"/>
    <lineage>
        <taxon>Eukaryota</taxon>
        <taxon>Metazoa</taxon>
        <taxon>Spiralia</taxon>
        <taxon>Lophotrochozoa</taxon>
        <taxon>Mollusca</taxon>
        <taxon>Gastropoda</taxon>
        <taxon>Heterobranchia</taxon>
        <taxon>Euthyneura</taxon>
        <taxon>Panpulmonata</taxon>
        <taxon>Sacoglossa</taxon>
        <taxon>Placobranchoidea</taxon>
        <taxon>Plakobranchidae</taxon>
        <taxon>Elysia</taxon>
    </lineage>
</organism>
<keyword evidence="3" id="KW-0808">Transferase</keyword>
<dbReference type="GO" id="GO:0009247">
    <property type="term" value="P:glycolipid biosynthetic process"/>
    <property type="evidence" value="ECO:0007669"/>
    <property type="project" value="InterPro"/>
</dbReference>
<accession>A0A3S0ZBT2</accession>
<evidence type="ECO:0000256" key="2">
    <source>
        <dbReference type="ARBA" id="ARBA00008124"/>
    </source>
</evidence>
<dbReference type="PANTHER" id="PTHR14647:SF87">
    <property type="entry name" value="PUTATIVE-RELATED"/>
    <property type="match status" value="1"/>
</dbReference>
<feature type="region of interest" description="Disordered" evidence="10">
    <location>
        <begin position="43"/>
        <end position="62"/>
    </location>
</feature>
<evidence type="ECO:0000256" key="4">
    <source>
        <dbReference type="ARBA" id="ARBA00022692"/>
    </source>
</evidence>
<keyword evidence="4" id="KW-0812">Transmembrane</keyword>
<comment type="subcellular location">
    <subcellularLocation>
        <location evidence="1">Golgi apparatus membrane</location>
        <topology evidence="1">Single-pass type II membrane protein</topology>
    </subcellularLocation>
</comment>
<dbReference type="Proteomes" id="UP000271974">
    <property type="component" value="Unassembled WGS sequence"/>
</dbReference>
<dbReference type="GO" id="GO:0001733">
    <property type="term" value="F:galactosylceramide sulfotransferase activity"/>
    <property type="evidence" value="ECO:0007669"/>
    <property type="project" value="InterPro"/>
</dbReference>
<evidence type="ECO:0000256" key="5">
    <source>
        <dbReference type="ARBA" id="ARBA00022968"/>
    </source>
</evidence>
<keyword evidence="8" id="KW-0472">Membrane</keyword>